<dbReference type="Pfam" id="PF12937">
    <property type="entry name" value="F-box-like"/>
    <property type="match status" value="1"/>
</dbReference>
<name>A0A4Y7SBJ9_COPMI</name>
<organism evidence="2 3">
    <name type="scientific">Coprinellus micaceus</name>
    <name type="common">Glistening ink-cap mushroom</name>
    <name type="synonym">Coprinus micaceus</name>
    <dbReference type="NCBI Taxonomy" id="71717"/>
    <lineage>
        <taxon>Eukaryota</taxon>
        <taxon>Fungi</taxon>
        <taxon>Dikarya</taxon>
        <taxon>Basidiomycota</taxon>
        <taxon>Agaricomycotina</taxon>
        <taxon>Agaricomycetes</taxon>
        <taxon>Agaricomycetidae</taxon>
        <taxon>Agaricales</taxon>
        <taxon>Agaricineae</taxon>
        <taxon>Psathyrellaceae</taxon>
        <taxon>Coprinellus</taxon>
    </lineage>
</organism>
<evidence type="ECO:0000313" key="3">
    <source>
        <dbReference type="Proteomes" id="UP000298030"/>
    </source>
</evidence>
<accession>A0A4Y7SBJ9</accession>
<dbReference type="OrthoDB" id="3046363at2759"/>
<reference evidence="2 3" key="1">
    <citation type="journal article" date="2019" name="Nat. Ecol. Evol.">
        <title>Megaphylogeny resolves global patterns of mushroom evolution.</title>
        <authorList>
            <person name="Varga T."/>
            <person name="Krizsan K."/>
            <person name="Foldi C."/>
            <person name="Dima B."/>
            <person name="Sanchez-Garcia M."/>
            <person name="Sanchez-Ramirez S."/>
            <person name="Szollosi G.J."/>
            <person name="Szarkandi J.G."/>
            <person name="Papp V."/>
            <person name="Albert L."/>
            <person name="Andreopoulos W."/>
            <person name="Angelini C."/>
            <person name="Antonin V."/>
            <person name="Barry K.W."/>
            <person name="Bougher N.L."/>
            <person name="Buchanan P."/>
            <person name="Buyck B."/>
            <person name="Bense V."/>
            <person name="Catcheside P."/>
            <person name="Chovatia M."/>
            <person name="Cooper J."/>
            <person name="Damon W."/>
            <person name="Desjardin D."/>
            <person name="Finy P."/>
            <person name="Geml J."/>
            <person name="Haridas S."/>
            <person name="Hughes K."/>
            <person name="Justo A."/>
            <person name="Karasinski D."/>
            <person name="Kautmanova I."/>
            <person name="Kiss B."/>
            <person name="Kocsube S."/>
            <person name="Kotiranta H."/>
            <person name="LaButti K.M."/>
            <person name="Lechner B.E."/>
            <person name="Liimatainen K."/>
            <person name="Lipzen A."/>
            <person name="Lukacs Z."/>
            <person name="Mihaltcheva S."/>
            <person name="Morgado L.N."/>
            <person name="Niskanen T."/>
            <person name="Noordeloos M.E."/>
            <person name="Ohm R.A."/>
            <person name="Ortiz-Santana B."/>
            <person name="Ovrebo C."/>
            <person name="Racz N."/>
            <person name="Riley R."/>
            <person name="Savchenko A."/>
            <person name="Shiryaev A."/>
            <person name="Soop K."/>
            <person name="Spirin V."/>
            <person name="Szebenyi C."/>
            <person name="Tomsovsky M."/>
            <person name="Tulloss R.E."/>
            <person name="Uehling J."/>
            <person name="Grigoriev I.V."/>
            <person name="Vagvolgyi C."/>
            <person name="Papp T."/>
            <person name="Martin F.M."/>
            <person name="Miettinen O."/>
            <person name="Hibbett D.S."/>
            <person name="Nagy L.G."/>
        </authorList>
    </citation>
    <scope>NUCLEOTIDE SEQUENCE [LARGE SCALE GENOMIC DNA]</scope>
    <source>
        <strain evidence="2 3">FP101781</strain>
    </source>
</reference>
<proteinExistence type="predicted"/>
<dbReference type="EMBL" id="QPFP01000211">
    <property type="protein sequence ID" value="TEB19013.1"/>
    <property type="molecule type" value="Genomic_DNA"/>
</dbReference>
<dbReference type="InterPro" id="IPR001810">
    <property type="entry name" value="F-box_dom"/>
</dbReference>
<protein>
    <recommendedName>
        <fullName evidence="1">F-box domain-containing protein</fullName>
    </recommendedName>
</protein>
<sequence length="554" mass="62275">MSTNATMSLDSPYSDKLRKNYIARPDEEAGIRMVIEHQLSIIHKLDLELEDLDEAIMALVSRNSATLDRRVTRQKLVDNHRSLISGVLHLPEDILSKIFMESVPADAPWPRIHPIVQISHVCRQWRESALSNPMLWTTLEVKNLSLPEPRLGIEPDLQRFQRRMERSADIFPVLISRAAGFPMTLSIRAEDPTAHHTVPAYARSVLPVINVLRENCWEKMNLYLAPRHPDSPLLQFLQFDPRSYQSLHDVSVIFSPDSVSSAPGIVGRLNLHDLEHLSVLHLDLEQVNPLDIGIRWKLLTEIHLYTTLNSADTLRLMARCPNLTRLTTGTYDDMNPLLPLHPQHSFTMSFLRTLRLVGETGRLLQRVALPALSSLQLMEMSSFLLHSTAPQWLRAYGAQLQRVAFNYDRLNPSSILDCLKDLSAAVSLEIGPSPSLMDRGGGPGDDALTLKLGEAGTPILVCPKLENIIIHAPNFSTEVGEWVELLTSRRGSIHGAVAFIKTVEIRLPDPGYAKQDTVLAKHSEIYDELTRRGVSIHGIKVLVGKHARWADTWA</sequence>
<dbReference type="Proteomes" id="UP000298030">
    <property type="component" value="Unassembled WGS sequence"/>
</dbReference>
<evidence type="ECO:0000259" key="1">
    <source>
        <dbReference type="Pfam" id="PF12937"/>
    </source>
</evidence>
<evidence type="ECO:0000313" key="2">
    <source>
        <dbReference type="EMBL" id="TEB19013.1"/>
    </source>
</evidence>
<feature type="domain" description="F-box" evidence="1">
    <location>
        <begin position="88"/>
        <end position="139"/>
    </location>
</feature>
<keyword evidence="3" id="KW-1185">Reference proteome</keyword>
<dbReference type="AlphaFoldDB" id="A0A4Y7SBJ9"/>
<comment type="caution">
    <text evidence="2">The sequence shown here is derived from an EMBL/GenBank/DDBJ whole genome shotgun (WGS) entry which is preliminary data.</text>
</comment>
<gene>
    <name evidence="2" type="ORF">FA13DRAFT_1853879</name>
</gene>
<dbReference type="Gene3D" id="1.20.1280.50">
    <property type="match status" value="1"/>
</dbReference>